<dbReference type="SUPFAM" id="SSF47473">
    <property type="entry name" value="EF-hand"/>
    <property type="match status" value="1"/>
</dbReference>
<dbReference type="InterPro" id="IPR011992">
    <property type="entry name" value="EF-hand-dom_pair"/>
</dbReference>
<evidence type="ECO:0000259" key="2">
    <source>
        <dbReference type="PROSITE" id="PS50222"/>
    </source>
</evidence>
<feature type="domain" description="EF-hand" evidence="2">
    <location>
        <begin position="27"/>
        <end position="62"/>
    </location>
</feature>
<dbReference type="Pfam" id="PF13499">
    <property type="entry name" value="EF-hand_7"/>
    <property type="match status" value="1"/>
</dbReference>
<dbReference type="GO" id="GO:0005509">
    <property type="term" value="F:calcium ion binding"/>
    <property type="evidence" value="ECO:0007669"/>
    <property type="project" value="InterPro"/>
</dbReference>
<keyword evidence="4" id="KW-1185">Reference proteome</keyword>
<evidence type="ECO:0000256" key="1">
    <source>
        <dbReference type="SAM" id="SignalP"/>
    </source>
</evidence>
<sequence>MRIRIVFPLAAFAAFLPATGALAAPGGDFERAAQELREADRNGDGVVSRAEFQQYRVGRWTKMDRNGDGYFSKDDLPALARSRWDSDRLTQLRRDFDKNRDGRISRAEFVGGPMPMFEAADSNRDNQVSKAELQALGQKAKAR</sequence>
<feature type="chain" id="PRO_5013323246" evidence="1">
    <location>
        <begin position="24"/>
        <end position="143"/>
    </location>
</feature>
<dbReference type="EMBL" id="FXWL01000001">
    <property type="protein sequence ID" value="SMQ59459.1"/>
    <property type="molecule type" value="Genomic_DNA"/>
</dbReference>
<dbReference type="PROSITE" id="PS50222">
    <property type="entry name" value="EF_HAND_2"/>
    <property type="match status" value="2"/>
</dbReference>
<dbReference type="InterPro" id="IPR002048">
    <property type="entry name" value="EF_hand_dom"/>
</dbReference>
<dbReference type="AlphaFoldDB" id="A0A1Y6EAE7"/>
<dbReference type="PROSITE" id="PS00018">
    <property type="entry name" value="EF_HAND_1"/>
    <property type="match status" value="3"/>
</dbReference>
<name>A0A1Y6EAE7_9SPHN</name>
<dbReference type="GeneID" id="303000359"/>
<dbReference type="RefSeq" id="WP_086455755.1">
    <property type="nucleotide sequence ID" value="NZ_FXWL01000001.1"/>
</dbReference>
<feature type="signal peptide" evidence="1">
    <location>
        <begin position="1"/>
        <end position="23"/>
    </location>
</feature>
<dbReference type="CDD" id="cd00051">
    <property type="entry name" value="EFh"/>
    <property type="match status" value="1"/>
</dbReference>
<dbReference type="Gene3D" id="1.10.238.10">
    <property type="entry name" value="EF-hand"/>
    <property type="match status" value="2"/>
</dbReference>
<dbReference type="Proteomes" id="UP000194469">
    <property type="component" value="Unassembled WGS sequence"/>
</dbReference>
<feature type="domain" description="EF-hand" evidence="2">
    <location>
        <begin position="84"/>
        <end position="119"/>
    </location>
</feature>
<proteinExistence type="predicted"/>
<gene>
    <name evidence="3" type="ORF">SAMN06295984_0275</name>
</gene>
<protein>
    <submittedName>
        <fullName evidence="3">EF hand</fullName>
    </submittedName>
</protein>
<evidence type="ECO:0000313" key="4">
    <source>
        <dbReference type="Proteomes" id="UP000194469"/>
    </source>
</evidence>
<organism evidence="3 4">
    <name type="scientific">Sphingopyxis terrae subsp. ummariensis</name>
    <dbReference type="NCBI Taxonomy" id="429001"/>
    <lineage>
        <taxon>Bacteria</taxon>
        <taxon>Pseudomonadati</taxon>
        <taxon>Pseudomonadota</taxon>
        <taxon>Alphaproteobacteria</taxon>
        <taxon>Sphingomonadales</taxon>
        <taxon>Sphingomonadaceae</taxon>
        <taxon>Sphingopyxis</taxon>
    </lineage>
</organism>
<dbReference type="Pfam" id="PF13202">
    <property type="entry name" value="EF-hand_5"/>
    <property type="match status" value="2"/>
</dbReference>
<evidence type="ECO:0000313" key="3">
    <source>
        <dbReference type="EMBL" id="SMQ59459.1"/>
    </source>
</evidence>
<reference evidence="4" key="1">
    <citation type="submission" date="2017-04" db="EMBL/GenBank/DDBJ databases">
        <authorList>
            <person name="Varghese N."/>
            <person name="Submissions S."/>
        </authorList>
    </citation>
    <scope>NUCLEOTIDE SEQUENCE [LARGE SCALE GENOMIC DNA]</scope>
    <source>
        <strain evidence="4">UI2</strain>
    </source>
</reference>
<accession>A0A1Y6EAE7</accession>
<keyword evidence="1" id="KW-0732">Signal</keyword>
<dbReference type="InterPro" id="IPR018247">
    <property type="entry name" value="EF_Hand_1_Ca_BS"/>
</dbReference>